<gene>
    <name evidence="1" type="ordered locus">Cyan7425_0940</name>
</gene>
<organism evidence="1">
    <name type="scientific">Cyanothece sp. (strain PCC 7425 / ATCC 29141)</name>
    <dbReference type="NCBI Taxonomy" id="395961"/>
    <lineage>
        <taxon>Bacteria</taxon>
        <taxon>Bacillati</taxon>
        <taxon>Cyanobacteriota</taxon>
        <taxon>Cyanophyceae</taxon>
        <taxon>Gomontiellales</taxon>
        <taxon>Cyanothecaceae</taxon>
        <taxon>Cyanothece</taxon>
    </lineage>
</organism>
<evidence type="ECO:0000313" key="1">
    <source>
        <dbReference type="EMBL" id="ACL43326.1"/>
    </source>
</evidence>
<dbReference type="OrthoDB" id="530474at2"/>
<reference evidence="1" key="1">
    <citation type="submission" date="2009-01" db="EMBL/GenBank/DDBJ databases">
        <title>Complete sequence of chromosome Cyanothece sp. PCC 7425.</title>
        <authorList>
            <consortium name="US DOE Joint Genome Institute"/>
            <person name="Lucas S."/>
            <person name="Copeland A."/>
            <person name="Lapidus A."/>
            <person name="Glavina del Rio T."/>
            <person name="Dalin E."/>
            <person name="Tice H."/>
            <person name="Bruce D."/>
            <person name="Goodwin L."/>
            <person name="Pitluck S."/>
            <person name="Sims D."/>
            <person name="Meineke L."/>
            <person name="Brettin T."/>
            <person name="Detter J.C."/>
            <person name="Han C."/>
            <person name="Larimer F."/>
            <person name="Land M."/>
            <person name="Hauser L."/>
            <person name="Kyrpides N."/>
            <person name="Ovchinnikova G."/>
            <person name="Liberton M."/>
            <person name="Stoeckel J."/>
            <person name="Banerjee A."/>
            <person name="Singh A."/>
            <person name="Page L."/>
            <person name="Sato H."/>
            <person name="Zhao L."/>
            <person name="Sherman L."/>
            <person name="Pakrasi H."/>
            <person name="Richardson P."/>
        </authorList>
    </citation>
    <scope>NUCLEOTIDE SEQUENCE</scope>
    <source>
        <strain evidence="1">PCC 7425</strain>
    </source>
</reference>
<dbReference type="eggNOG" id="ENOG5032S84">
    <property type="taxonomic scope" value="Bacteria"/>
</dbReference>
<proteinExistence type="predicted"/>
<dbReference type="AlphaFoldDB" id="B8HX23"/>
<dbReference type="KEGG" id="cyn:Cyan7425_0940"/>
<dbReference type="InterPro" id="IPR054664">
    <property type="entry name" value="Alr0857-like"/>
</dbReference>
<dbReference type="EMBL" id="CP001344">
    <property type="protein sequence ID" value="ACL43326.1"/>
    <property type="molecule type" value="Genomic_DNA"/>
</dbReference>
<sequence>MLKLNYTDLGLYMEEVVISLEQLLNQRVILALRLSQTLHVEPGHASFLLPVDLPELGQLTIVLQQEGSEKASLSPVDDEFVEISLRGSWVAESRDATEGIFLAGLSDRAEALIYKLWQISVAQVSSLA</sequence>
<protein>
    <submittedName>
        <fullName evidence="1">Uncharacterized protein</fullName>
    </submittedName>
</protein>
<accession>B8HX23</accession>
<dbReference type="NCBIfam" id="NF045647">
    <property type="entry name" value="alr0857_fam"/>
    <property type="match status" value="1"/>
</dbReference>
<name>B8HX23_CYAP4</name>
<dbReference type="HOGENOM" id="CLU_160064_0_0_3"/>